<proteinExistence type="inferred from homology"/>
<comment type="cofactor">
    <cofactor evidence="2">
        <name>Zn(2+)</name>
        <dbReference type="ChEBI" id="CHEBI:29105"/>
    </cofactor>
</comment>
<feature type="compositionally biased region" description="Basic and acidic residues" evidence="8">
    <location>
        <begin position="157"/>
        <end position="170"/>
    </location>
</feature>
<feature type="region of interest" description="Disordered" evidence="8">
    <location>
        <begin position="125"/>
        <end position="145"/>
    </location>
</feature>
<comment type="caution">
    <text evidence="11">The sequence shown here is derived from an EMBL/GenBank/DDBJ whole genome shotgun (WGS) entry which is preliminary data.</text>
</comment>
<dbReference type="SUPFAM" id="SSF53187">
    <property type="entry name" value="Zn-dependent exopeptidases"/>
    <property type="match status" value="1"/>
</dbReference>
<evidence type="ECO:0000256" key="5">
    <source>
        <dbReference type="ARBA" id="ARBA00022801"/>
    </source>
</evidence>
<feature type="region of interest" description="Disordered" evidence="8">
    <location>
        <begin position="154"/>
        <end position="173"/>
    </location>
</feature>
<comment type="cofactor">
    <cofactor evidence="1">
        <name>Co(2+)</name>
        <dbReference type="ChEBI" id="CHEBI:48828"/>
    </cofactor>
</comment>
<organism evidence="11 12">
    <name type="scientific">Roseomonas alba</name>
    <dbReference type="NCBI Taxonomy" id="2846776"/>
    <lineage>
        <taxon>Bacteria</taxon>
        <taxon>Pseudomonadati</taxon>
        <taxon>Pseudomonadota</taxon>
        <taxon>Alphaproteobacteria</taxon>
        <taxon>Acetobacterales</taxon>
        <taxon>Roseomonadaceae</taxon>
        <taxon>Roseomonas</taxon>
    </lineage>
</organism>
<dbReference type="GO" id="GO:0016787">
    <property type="term" value="F:hydrolase activity"/>
    <property type="evidence" value="ECO:0007669"/>
    <property type="project" value="UniProtKB-KW"/>
</dbReference>
<dbReference type="SUPFAM" id="SSF55031">
    <property type="entry name" value="Bacterial exopeptidase dimerisation domain"/>
    <property type="match status" value="1"/>
</dbReference>
<keyword evidence="5 11" id="KW-0378">Hydrolase</keyword>
<dbReference type="EC" id="3.4.-.-" evidence="11"/>
<evidence type="ECO:0000259" key="10">
    <source>
        <dbReference type="Pfam" id="PF14317"/>
    </source>
</evidence>
<keyword evidence="7" id="KW-0170">Cobalt</keyword>
<keyword evidence="6" id="KW-0862">Zinc</keyword>
<evidence type="ECO:0000313" key="11">
    <source>
        <dbReference type="EMBL" id="MBW6396367.1"/>
    </source>
</evidence>
<dbReference type="Pfam" id="PF01546">
    <property type="entry name" value="Peptidase_M20"/>
    <property type="match status" value="1"/>
</dbReference>
<name>A0ABS7A223_9PROT</name>
<sequence length="623" mass="67840">MVVVAWFSAGSLQGLRGFATAVAAGEMTWWSCPAIIVPVLLPFAVHHILAMVAGLFFSRTALSREPIAVTLDPAEITVSVTGFSSRIAWDRIERVIETSRHLFLVLAARQAVVLPRRAVATGRPRAAWHDASFPPPPEDARGAGCSYRGRRLPCARTGRDPDGAEDRRDGLGAPEALSMIQPARYAPMSRTRRIRSSMSDAEALSRIAAAIDAGFDKEVEFLQELVRFPSLRGREAPLQDWFARQMAERGYAVDRFSIADVPEHPKMAPMVDADPAASIQVVAAHRPKNPTGRSLILQGHIDVVPEGPHEMWTYPPYSATIRDGWMYGRGAHDMKSGVACMVFAMDAIRAAGFEPAADVYIETVTEEESTGNGALAALLRGYRAEAALVPEPTGHTITRTQTGTIWFRLRVRGVPVHVAVAQDGTNAIMSAYALINALYAHTKVLNAEAKASPWYADIKDPIKFNPGIIRGGDWASSTPAWCEVDCRIGLIPGMTPEEAMARIESCVKTAAQGDAFMANNPPEIIWTGFQTDPYVLEPGSEAEKVLAAAHASVHGGEMPERRTTAVNDARYYGLYFGFPGLCYGPKGEVAHGFDERTSIEDLRSCTKTIATFITEWCGLRPRA</sequence>
<evidence type="ECO:0000256" key="2">
    <source>
        <dbReference type="ARBA" id="ARBA00001947"/>
    </source>
</evidence>
<reference evidence="11 12" key="1">
    <citation type="submission" date="2021-07" db="EMBL/GenBank/DDBJ databases">
        <authorList>
            <person name="So Y."/>
        </authorList>
    </citation>
    <scope>NUCLEOTIDE SEQUENCE [LARGE SCALE GENOMIC DNA]</scope>
    <source>
        <strain evidence="11 12">HJA6</strain>
    </source>
</reference>
<dbReference type="InterPro" id="IPR036264">
    <property type="entry name" value="Bact_exopeptidase_dim_dom"/>
</dbReference>
<dbReference type="Gene3D" id="3.40.630.10">
    <property type="entry name" value="Zn peptidases"/>
    <property type="match status" value="1"/>
</dbReference>
<dbReference type="InterPro" id="IPR050072">
    <property type="entry name" value="Peptidase_M20A"/>
</dbReference>
<keyword evidence="4" id="KW-0479">Metal-binding</keyword>
<dbReference type="RefSeq" id="WP_219760749.1">
    <property type="nucleotide sequence ID" value="NZ_JAHYBZ010000001.1"/>
</dbReference>
<dbReference type="Gene3D" id="3.30.70.360">
    <property type="match status" value="1"/>
</dbReference>
<dbReference type="NCBIfam" id="NF005306">
    <property type="entry name" value="PRK06837.1"/>
    <property type="match status" value="1"/>
</dbReference>
<dbReference type="InterPro" id="IPR010182">
    <property type="entry name" value="ArgE/DapE"/>
</dbReference>
<dbReference type="InterPro" id="IPR025588">
    <property type="entry name" value="YcxB-like_C"/>
</dbReference>
<dbReference type="InterPro" id="IPR011650">
    <property type="entry name" value="Peptidase_M20_dimer"/>
</dbReference>
<evidence type="ECO:0000256" key="4">
    <source>
        <dbReference type="ARBA" id="ARBA00022723"/>
    </source>
</evidence>
<dbReference type="Pfam" id="PF07687">
    <property type="entry name" value="M20_dimer"/>
    <property type="match status" value="1"/>
</dbReference>
<evidence type="ECO:0000256" key="6">
    <source>
        <dbReference type="ARBA" id="ARBA00022833"/>
    </source>
</evidence>
<dbReference type="PANTHER" id="PTHR43808">
    <property type="entry name" value="ACETYLORNITHINE DEACETYLASE"/>
    <property type="match status" value="1"/>
</dbReference>
<accession>A0ABS7A223</accession>
<dbReference type="InterPro" id="IPR033687">
    <property type="entry name" value="YodQ-like"/>
</dbReference>
<evidence type="ECO:0000313" key="12">
    <source>
        <dbReference type="Proteomes" id="UP001196565"/>
    </source>
</evidence>
<feature type="domain" description="Peptidase M20 dimerisation" evidence="9">
    <location>
        <begin position="401"/>
        <end position="512"/>
    </location>
</feature>
<dbReference type="CDD" id="cd03895">
    <property type="entry name" value="M20_ArgE_DapE-like"/>
    <property type="match status" value="1"/>
</dbReference>
<dbReference type="InterPro" id="IPR002933">
    <property type="entry name" value="Peptidase_M20"/>
</dbReference>
<feature type="domain" description="YcxB-like C-terminal" evidence="10">
    <location>
        <begin position="71"/>
        <end position="119"/>
    </location>
</feature>
<dbReference type="EMBL" id="JAHYBZ010000001">
    <property type="protein sequence ID" value="MBW6396367.1"/>
    <property type="molecule type" value="Genomic_DNA"/>
</dbReference>
<evidence type="ECO:0000256" key="8">
    <source>
        <dbReference type="SAM" id="MobiDB-lite"/>
    </source>
</evidence>
<gene>
    <name evidence="11" type="ORF">KPL78_00840</name>
</gene>
<dbReference type="PANTHER" id="PTHR43808:SF25">
    <property type="entry name" value="PEPTIDASE M20 DIMERISATION DOMAIN-CONTAINING PROTEIN"/>
    <property type="match status" value="1"/>
</dbReference>
<evidence type="ECO:0000256" key="7">
    <source>
        <dbReference type="ARBA" id="ARBA00023285"/>
    </source>
</evidence>
<dbReference type="NCBIfam" id="TIGR01910">
    <property type="entry name" value="DapE-ArgE"/>
    <property type="match status" value="1"/>
</dbReference>
<protein>
    <submittedName>
        <fullName evidence="11">ArgE/DapE family deacylase</fullName>
        <ecNumber evidence="11">3.4.-.-</ecNumber>
    </submittedName>
</protein>
<comment type="similarity">
    <text evidence="3">Belongs to the peptidase M20A family.</text>
</comment>
<dbReference type="Pfam" id="PF14317">
    <property type="entry name" value="YcxB"/>
    <property type="match status" value="1"/>
</dbReference>
<evidence type="ECO:0000256" key="1">
    <source>
        <dbReference type="ARBA" id="ARBA00001941"/>
    </source>
</evidence>
<evidence type="ECO:0000256" key="3">
    <source>
        <dbReference type="ARBA" id="ARBA00006247"/>
    </source>
</evidence>
<keyword evidence="12" id="KW-1185">Reference proteome</keyword>
<dbReference type="Proteomes" id="UP001196565">
    <property type="component" value="Unassembled WGS sequence"/>
</dbReference>
<evidence type="ECO:0000259" key="9">
    <source>
        <dbReference type="Pfam" id="PF07687"/>
    </source>
</evidence>